<evidence type="ECO:0000313" key="3">
    <source>
        <dbReference type="Proteomes" id="UP000319859"/>
    </source>
</evidence>
<dbReference type="SUPFAM" id="SSF48452">
    <property type="entry name" value="TPR-like"/>
    <property type="match status" value="1"/>
</dbReference>
<reference evidence="2 3" key="1">
    <citation type="submission" date="2019-06" db="EMBL/GenBank/DDBJ databases">
        <title>Genomic Encyclopedia of Type Strains, Phase IV (KMG-V): Genome sequencing to study the core and pangenomes of soil and plant-associated prokaryotes.</title>
        <authorList>
            <person name="Whitman W."/>
        </authorList>
    </citation>
    <scope>NUCLEOTIDE SEQUENCE [LARGE SCALE GENOMIC DNA]</scope>
    <source>
        <strain evidence="2 3">BR 11880</strain>
    </source>
</reference>
<dbReference type="OrthoDB" id="7058419at2"/>
<accession>A0A560FB28</accession>
<evidence type="ECO:0000313" key="2">
    <source>
        <dbReference type="EMBL" id="TWB18814.1"/>
    </source>
</evidence>
<organism evidence="2 3">
    <name type="scientific">Nitrospirillum amazonense</name>
    <dbReference type="NCBI Taxonomy" id="28077"/>
    <lineage>
        <taxon>Bacteria</taxon>
        <taxon>Pseudomonadati</taxon>
        <taxon>Pseudomonadota</taxon>
        <taxon>Alphaproteobacteria</taxon>
        <taxon>Rhodospirillales</taxon>
        <taxon>Azospirillaceae</taxon>
        <taxon>Nitrospirillum</taxon>
    </lineage>
</organism>
<protein>
    <submittedName>
        <fullName evidence="2">Uncharacterized protein</fullName>
    </submittedName>
</protein>
<name>A0A560FB28_9PROT</name>
<dbReference type="RefSeq" id="WP_145750970.1">
    <property type="nucleotide sequence ID" value="NZ_VITN01000009.1"/>
</dbReference>
<evidence type="ECO:0000256" key="1">
    <source>
        <dbReference type="SAM" id="SignalP"/>
    </source>
</evidence>
<dbReference type="Proteomes" id="UP000319859">
    <property type="component" value="Unassembled WGS sequence"/>
</dbReference>
<proteinExistence type="predicted"/>
<keyword evidence="1" id="KW-0732">Signal</keyword>
<dbReference type="EMBL" id="VITN01000009">
    <property type="protein sequence ID" value="TWB18814.1"/>
    <property type="molecule type" value="Genomic_DNA"/>
</dbReference>
<dbReference type="AlphaFoldDB" id="A0A560FB28"/>
<feature type="chain" id="PRO_5021964879" evidence="1">
    <location>
        <begin position="24"/>
        <end position="214"/>
    </location>
</feature>
<comment type="caution">
    <text evidence="2">The sequence shown here is derived from an EMBL/GenBank/DDBJ whole genome shotgun (WGS) entry which is preliminary data.</text>
</comment>
<sequence length="214" mass="23683">MRLRLLRLLLILTCVPGVPPGRAADLPINQQPLYGGVEKTEKQKQADAKFIASIEALGVTHEEGARRVVLNAWRYLASGNLVAAMTRFNQAWMLDPQSGEPYHGFAVVLAMRNAPAAEVERYFQMALAQPRDTVSSHVDYARYLDMQHRYQESLAQSREALAASPTAHNARAQIAYVYANQNDLPQACRCAREAQANGDELEIDFLASVCSGQP</sequence>
<dbReference type="InterPro" id="IPR011990">
    <property type="entry name" value="TPR-like_helical_dom_sf"/>
</dbReference>
<feature type="signal peptide" evidence="1">
    <location>
        <begin position="1"/>
        <end position="23"/>
    </location>
</feature>
<dbReference type="Gene3D" id="1.25.40.10">
    <property type="entry name" value="Tetratricopeptide repeat domain"/>
    <property type="match status" value="1"/>
</dbReference>
<gene>
    <name evidence="2" type="ORF">FBZ89_109200</name>
</gene>